<name>A0A1I5Z4W9_HYMAR</name>
<dbReference type="EC" id="2.7.13.3" evidence="2"/>
<dbReference type="InterPro" id="IPR052162">
    <property type="entry name" value="Sensor_kinase/Photoreceptor"/>
</dbReference>
<dbReference type="GO" id="GO:0004673">
    <property type="term" value="F:protein histidine kinase activity"/>
    <property type="evidence" value="ECO:0007669"/>
    <property type="project" value="UniProtKB-EC"/>
</dbReference>
<accession>A0A1I5Z4W9</accession>
<dbReference type="Gene3D" id="3.30.565.10">
    <property type="entry name" value="Histidine kinase-like ATPase, C-terminal domain"/>
    <property type="match status" value="1"/>
</dbReference>
<feature type="domain" description="PAS" evidence="8">
    <location>
        <begin position="344"/>
        <end position="416"/>
    </location>
</feature>
<dbReference type="AlphaFoldDB" id="A0A1I5Z4W9"/>
<evidence type="ECO:0000313" key="11">
    <source>
        <dbReference type="Proteomes" id="UP000199029"/>
    </source>
</evidence>
<feature type="domain" description="PAC" evidence="9">
    <location>
        <begin position="291"/>
        <end position="343"/>
    </location>
</feature>
<dbReference type="PANTHER" id="PTHR43304:SF1">
    <property type="entry name" value="PAC DOMAIN-CONTAINING PROTEIN"/>
    <property type="match status" value="1"/>
</dbReference>
<keyword evidence="4" id="KW-0808">Transferase</keyword>
<evidence type="ECO:0000256" key="5">
    <source>
        <dbReference type="ARBA" id="ARBA00022777"/>
    </source>
</evidence>
<dbReference type="SUPFAM" id="SSF55785">
    <property type="entry name" value="PYP-like sensor domain (PAS domain)"/>
    <property type="match status" value="5"/>
</dbReference>
<evidence type="ECO:0000256" key="1">
    <source>
        <dbReference type="ARBA" id="ARBA00000085"/>
    </source>
</evidence>
<feature type="domain" description="Histidine kinase" evidence="7">
    <location>
        <begin position="829"/>
        <end position="918"/>
    </location>
</feature>
<dbReference type="PANTHER" id="PTHR43304">
    <property type="entry name" value="PHYTOCHROME-LIKE PROTEIN CPH1"/>
    <property type="match status" value="1"/>
</dbReference>
<dbReference type="SMART" id="SM00091">
    <property type="entry name" value="PAS"/>
    <property type="match status" value="5"/>
</dbReference>
<dbReference type="Pfam" id="PF13426">
    <property type="entry name" value="PAS_9"/>
    <property type="match status" value="2"/>
</dbReference>
<dbReference type="Pfam" id="PF08448">
    <property type="entry name" value="PAS_4"/>
    <property type="match status" value="1"/>
</dbReference>
<keyword evidence="3" id="KW-0597">Phosphoprotein</keyword>
<dbReference type="InterPro" id="IPR001610">
    <property type="entry name" value="PAC"/>
</dbReference>
<dbReference type="PROSITE" id="PS50109">
    <property type="entry name" value="HIS_KIN"/>
    <property type="match status" value="1"/>
</dbReference>
<protein>
    <recommendedName>
        <fullName evidence="2">histidine kinase</fullName>
        <ecNumber evidence="2">2.7.13.3</ecNumber>
    </recommendedName>
</protein>
<dbReference type="PROSITE" id="PS50112">
    <property type="entry name" value="PAS"/>
    <property type="match status" value="3"/>
</dbReference>
<dbReference type="STRING" id="1227077.SAMN04515668_2719"/>
<evidence type="ECO:0000256" key="6">
    <source>
        <dbReference type="SAM" id="Coils"/>
    </source>
</evidence>
<evidence type="ECO:0000259" key="8">
    <source>
        <dbReference type="PROSITE" id="PS50112"/>
    </source>
</evidence>
<dbReference type="SUPFAM" id="SSF55874">
    <property type="entry name" value="ATPase domain of HSP90 chaperone/DNA topoisomerase II/histidine kinase"/>
    <property type="match status" value="1"/>
</dbReference>
<dbReference type="CDD" id="cd00130">
    <property type="entry name" value="PAS"/>
    <property type="match status" value="4"/>
</dbReference>
<dbReference type="Gene3D" id="3.30.450.20">
    <property type="entry name" value="PAS domain"/>
    <property type="match status" value="4"/>
</dbReference>
<dbReference type="InterPro" id="IPR013655">
    <property type="entry name" value="PAS_fold_3"/>
</dbReference>
<keyword evidence="11" id="KW-1185">Reference proteome</keyword>
<feature type="domain" description="PAS" evidence="8">
    <location>
        <begin position="587"/>
        <end position="657"/>
    </location>
</feature>
<evidence type="ECO:0000256" key="2">
    <source>
        <dbReference type="ARBA" id="ARBA00012438"/>
    </source>
</evidence>
<keyword evidence="5" id="KW-0418">Kinase</keyword>
<comment type="catalytic activity">
    <reaction evidence="1">
        <text>ATP + protein L-histidine = ADP + protein N-phospho-L-histidine.</text>
        <dbReference type="EC" id="2.7.13.3"/>
    </reaction>
</comment>
<gene>
    <name evidence="10" type="ORF">SAMN04515668_2719</name>
</gene>
<dbReference type="InterPro" id="IPR000700">
    <property type="entry name" value="PAS-assoc_C"/>
</dbReference>
<dbReference type="InterPro" id="IPR035965">
    <property type="entry name" value="PAS-like_dom_sf"/>
</dbReference>
<dbReference type="InterPro" id="IPR036890">
    <property type="entry name" value="HATPase_C_sf"/>
</dbReference>
<dbReference type="Proteomes" id="UP000199029">
    <property type="component" value="Unassembled WGS sequence"/>
</dbReference>
<dbReference type="InterPro" id="IPR005467">
    <property type="entry name" value="His_kinase_dom"/>
</dbReference>
<evidence type="ECO:0000256" key="3">
    <source>
        <dbReference type="ARBA" id="ARBA00022553"/>
    </source>
</evidence>
<dbReference type="InterPro" id="IPR013656">
    <property type="entry name" value="PAS_4"/>
</dbReference>
<evidence type="ECO:0000313" key="10">
    <source>
        <dbReference type="EMBL" id="SFQ51536.1"/>
    </source>
</evidence>
<dbReference type="EMBL" id="FOXS01000003">
    <property type="protein sequence ID" value="SFQ51536.1"/>
    <property type="molecule type" value="Genomic_DNA"/>
</dbReference>
<dbReference type="PROSITE" id="PS50113">
    <property type="entry name" value="PAC"/>
    <property type="match status" value="2"/>
</dbReference>
<dbReference type="CDD" id="cd16917">
    <property type="entry name" value="HATPase_UhpB-NarQ-NarX-like"/>
    <property type="match status" value="1"/>
</dbReference>
<keyword evidence="6" id="KW-0175">Coiled coil</keyword>
<evidence type="ECO:0000256" key="4">
    <source>
        <dbReference type="ARBA" id="ARBA00022679"/>
    </source>
</evidence>
<dbReference type="SMART" id="SM00387">
    <property type="entry name" value="HATPase_c"/>
    <property type="match status" value="1"/>
</dbReference>
<dbReference type="Pfam" id="PF02518">
    <property type="entry name" value="HATPase_c"/>
    <property type="match status" value="1"/>
</dbReference>
<feature type="domain" description="PAC" evidence="9">
    <location>
        <begin position="419"/>
        <end position="471"/>
    </location>
</feature>
<reference evidence="11" key="1">
    <citation type="submission" date="2016-10" db="EMBL/GenBank/DDBJ databases">
        <authorList>
            <person name="Varghese N."/>
            <person name="Submissions S."/>
        </authorList>
    </citation>
    <scope>NUCLEOTIDE SEQUENCE [LARGE SCALE GENOMIC DNA]</scope>
    <source>
        <strain evidence="11">OR362-8,ATCC BAA-1266,JCM 13504</strain>
    </source>
</reference>
<proteinExistence type="predicted"/>
<dbReference type="Gene3D" id="1.20.5.1930">
    <property type="match status" value="1"/>
</dbReference>
<feature type="domain" description="PAS" evidence="8">
    <location>
        <begin position="84"/>
        <end position="154"/>
    </location>
</feature>
<dbReference type="InterPro" id="IPR000014">
    <property type="entry name" value="PAS"/>
</dbReference>
<sequence>MNNEYASGLNLFEEGERPPMTDVHAALASLRSRAERRQYLVTQGTENRSPEEVKRMMQELQVHQIELEMQYEELLLAQTEVQNARAQYVDLYDFAPVGYFTLTATGLIQQLNLCASKLLGTVRQRLMGRRFALFVAPNSRLEFGQFLARVLSTSRTLSCDIMLQREDGTPFHALLEGLRMEESPENVAANPQCRLAVIDTTARHETTAALAASEARFRRLFNDSHDAVLLLQGHTYIDCNTAALRLVGASHRDEIVGRNAWTHTPEVQPDGRRTVEIFRKSVEEAMHTGSKRCECLMHKVTGEEIWIEAVLTPIEDGHGKPPLVHIIWRDVTAERAAVEQLRESEARLSLALDASETGIFTWDLTHNQVVWDERAQAIFGLVHSPQPVPVEVLRERFHPADAARVWEATEVAIATKSPLALDYRVVWPDGSVHYVSTAGRAIANERGKLRGFAGVMRDVTAIYTAEEELHYKSLVMAGVLDNLPVVLARLQPDGTIIERTGAELANPGLSKEATLGRNVLDLFPRYREQIKVILEGGHNDFLATVEGDEQNLHVHIYGFFDQQQQQALLLVFDVTEIEEKKSQLLAEKEFTESLLQNSVDGIVAIDRTGIVTAWNRQATRYFGQEASDVLGQPLFDVLPRLDCDEAKEVVGRVLAGEQVLLAGQPFEHRAGHYDAYHVPLRQQGEITGILIIFRDVTERDRLAEEATQLRLRQQQDVLSAILTTQETERKRIAEALHNGLGQVLYATKLSLEGRGGTPSSPRASLKLLHEAIQTTRTISFELTPGILEDFGLRTALLELSKRITPTGLPVHLHLVNLEERLRPTVEIAVYRIVQELLNNIMKHAQATEVVVHVVREKQRLEVSVEDNGCGFDPNALTTLPLAGMGLSGVRNRVALLGGVLSIDSRLGQGTIVSFSLDE</sequence>
<dbReference type="OrthoDB" id="5401121at2"/>
<organism evidence="10 11">
    <name type="scientific">Hymenobacter arizonensis</name>
    <name type="common">Siccationidurans arizonensis</name>
    <dbReference type="NCBI Taxonomy" id="1227077"/>
    <lineage>
        <taxon>Bacteria</taxon>
        <taxon>Pseudomonadati</taxon>
        <taxon>Bacteroidota</taxon>
        <taxon>Cytophagia</taxon>
        <taxon>Cytophagales</taxon>
        <taxon>Hymenobacteraceae</taxon>
        <taxon>Hymenobacter</taxon>
    </lineage>
</organism>
<dbReference type="Pfam" id="PF08447">
    <property type="entry name" value="PAS_3"/>
    <property type="match status" value="1"/>
</dbReference>
<evidence type="ECO:0000259" key="7">
    <source>
        <dbReference type="PROSITE" id="PS50109"/>
    </source>
</evidence>
<dbReference type="NCBIfam" id="TIGR00229">
    <property type="entry name" value="sensory_box"/>
    <property type="match status" value="3"/>
</dbReference>
<dbReference type="SMART" id="SM00086">
    <property type="entry name" value="PAC"/>
    <property type="match status" value="3"/>
</dbReference>
<feature type="coiled-coil region" evidence="6">
    <location>
        <begin position="53"/>
        <end position="87"/>
    </location>
</feature>
<evidence type="ECO:0000259" key="9">
    <source>
        <dbReference type="PROSITE" id="PS50113"/>
    </source>
</evidence>
<dbReference type="InterPro" id="IPR003594">
    <property type="entry name" value="HATPase_dom"/>
</dbReference>
<dbReference type="RefSeq" id="WP_092674026.1">
    <property type="nucleotide sequence ID" value="NZ_FOXS01000003.1"/>
</dbReference>